<dbReference type="Proteomes" id="UP000037939">
    <property type="component" value="Unassembled WGS sequence"/>
</dbReference>
<feature type="transmembrane region" description="Helical" evidence="1">
    <location>
        <begin position="12"/>
        <end position="35"/>
    </location>
</feature>
<reference evidence="2 3" key="1">
    <citation type="submission" date="2015-07" db="EMBL/GenBank/DDBJ databases">
        <title>Draft genome sequence of the Amantichitinum ursilacus IGB-41, a new chitin-degrading bacterium.</title>
        <authorList>
            <person name="Kirstahler P."/>
            <person name="Guenther M."/>
            <person name="Grumaz C."/>
            <person name="Rupp S."/>
            <person name="Zibek S."/>
            <person name="Sohn K."/>
        </authorList>
    </citation>
    <scope>NUCLEOTIDE SEQUENCE [LARGE SCALE GENOMIC DNA]</scope>
    <source>
        <strain evidence="2 3">IGB-41</strain>
    </source>
</reference>
<name>A0A0N0XIC6_9NEIS</name>
<sequence length="231" mass="24221">MAAIPRRQRGIGMIELLIGLAISLLLMIGLGTVYFSMRTSSTARDAYSQIQDAQRTSMNLLAAFVQQAGYFIVPPVTNTAATVFPVATGFTVAGTYISGSANTFTIRYVVGTNPLSTCSGVKADTGRIYVDTFSVTTTSGVSSLTCVETVGTGSAATYLLVNNVSSMNLQYAIDTTGDGTAFQYTSGGASTSWLNARAIKVTLNYANPLAGQTGQPATIPFTRVIALMNTL</sequence>
<evidence type="ECO:0000256" key="1">
    <source>
        <dbReference type="SAM" id="Phobius"/>
    </source>
</evidence>
<evidence type="ECO:0000313" key="2">
    <source>
        <dbReference type="EMBL" id="KPC52146.1"/>
    </source>
</evidence>
<dbReference type="InterPro" id="IPR032092">
    <property type="entry name" value="PilW"/>
</dbReference>
<accession>A0A0N0XIC6</accession>
<dbReference type="InterPro" id="IPR012902">
    <property type="entry name" value="N_methyl_site"/>
</dbReference>
<dbReference type="STRING" id="857265.WG78_13840"/>
<keyword evidence="1" id="KW-0812">Transmembrane</keyword>
<keyword evidence="1" id="KW-0472">Membrane</keyword>
<dbReference type="OrthoDB" id="8752043at2"/>
<comment type="caution">
    <text evidence="2">The sequence shown here is derived from an EMBL/GenBank/DDBJ whole genome shotgun (WGS) entry which is preliminary data.</text>
</comment>
<dbReference type="GO" id="GO:0043683">
    <property type="term" value="P:type IV pilus assembly"/>
    <property type="evidence" value="ECO:0007669"/>
    <property type="project" value="InterPro"/>
</dbReference>
<proteinExistence type="predicted"/>
<keyword evidence="1" id="KW-1133">Transmembrane helix</keyword>
<gene>
    <name evidence="2" type="ORF">WG78_13840</name>
</gene>
<dbReference type="RefSeq" id="WP_152969220.1">
    <property type="nucleotide sequence ID" value="NZ_LAQT01000010.1"/>
</dbReference>
<dbReference type="Pfam" id="PF07963">
    <property type="entry name" value="N_methyl"/>
    <property type="match status" value="1"/>
</dbReference>
<dbReference type="EMBL" id="LAQT01000010">
    <property type="protein sequence ID" value="KPC52146.1"/>
    <property type="molecule type" value="Genomic_DNA"/>
</dbReference>
<organism evidence="2 3">
    <name type="scientific">Amantichitinum ursilacus</name>
    <dbReference type="NCBI Taxonomy" id="857265"/>
    <lineage>
        <taxon>Bacteria</taxon>
        <taxon>Pseudomonadati</taxon>
        <taxon>Pseudomonadota</taxon>
        <taxon>Betaproteobacteria</taxon>
        <taxon>Neisseriales</taxon>
        <taxon>Chitinibacteraceae</taxon>
        <taxon>Amantichitinum</taxon>
    </lineage>
</organism>
<dbReference type="PATRIC" id="fig|857265.3.peg.2848"/>
<protein>
    <submittedName>
        <fullName evidence="2">Uncharacterized protein</fullName>
    </submittedName>
</protein>
<dbReference type="Pfam" id="PF16074">
    <property type="entry name" value="PilW"/>
    <property type="match status" value="1"/>
</dbReference>
<evidence type="ECO:0000313" key="3">
    <source>
        <dbReference type="Proteomes" id="UP000037939"/>
    </source>
</evidence>
<keyword evidence="3" id="KW-1185">Reference proteome</keyword>
<dbReference type="AlphaFoldDB" id="A0A0N0XIC6"/>